<protein>
    <submittedName>
        <fullName evidence="1">Uncharacterized protein</fullName>
    </submittedName>
</protein>
<sequence>MVLLRGKRVCEPPDYRWSLLLMDTRDFGGVNSMLPTSWVGIYIRNRISDRRRSGLHERRYSRDRVFESVKIKPSNSAAARKWSSWTGETAFLQNPDVK</sequence>
<evidence type="ECO:0000313" key="1">
    <source>
        <dbReference type="EMBL" id="GBP36601.1"/>
    </source>
</evidence>
<dbReference type="EMBL" id="BGZK01000320">
    <property type="protein sequence ID" value="GBP36601.1"/>
    <property type="molecule type" value="Genomic_DNA"/>
</dbReference>
<dbReference type="AlphaFoldDB" id="A0A4C1VCM3"/>
<keyword evidence="2" id="KW-1185">Reference proteome</keyword>
<proteinExistence type="predicted"/>
<accession>A0A4C1VCM3</accession>
<reference evidence="1 2" key="1">
    <citation type="journal article" date="2019" name="Commun. Biol.">
        <title>The bagworm genome reveals a unique fibroin gene that provides high tensile strength.</title>
        <authorList>
            <person name="Kono N."/>
            <person name="Nakamura H."/>
            <person name="Ohtoshi R."/>
            <person name="Tomita M."/>
            <person name="Numata K."/>
            <person name="Arakawa K."/>
        </authorList>
    </citation>
    <scope>NUCLEOTIDE SEQUENCE [LARGE SCALE GENOMIC DNA]</scope>
</reference>
<dbReference type="Proteomes" id="UP000299102">
    <property type="component" value="Unassembled WGS sequence"/>
</dbReference>
<evidence type="ECO:0000313" key="2">
    <source>
        <dbReference type="Proteomes" id="UP000299102"/>
    </source>
</evidence>
<organism evidence="1 2">
    <name type="scientific">Eumeta variegata</name>
    <name type="common">Bagworm moth</name>
    <name type="synonym">Eumeta japonica</name>
    <dbReference type="NCBI Taxonomy" id="151549"/>
    <lineage>
        <taxon>Eukaryota</taxon>
        <taxon>Metazoa</taxon>
        <taxon>Ecdysozoa</taxon>
        <taxon>Arthropoda</taxon>
        <taxon>Hexapoda</taxon>
        <taxon>Insecta</taxon>
        <taxon>Pterygota</taxon>
        <taxon>Neoptera</taxon>
        <taxon>Endopterygota</taxon>
        <taxon>Lepidoptera</taxon>
        <taxon>Glossata</taxon>
        <taxon>Ditrysia</taxon>
        <taxon>Tineoidea</taxon>
        <taxon>Psychidae</taxon>
        <taxon>Oiketicinae</taxon>
        <taxon>Eumeta</taxon>
    </lineage>
</organism>
<comment type="caution">
    <text evidence="1">The sequence shown here is derived from an EMBL/GenBank/DDBJ whole genome shotgun (WGS) entry which is preliminary data.</text>
</comment>
<gene>
    <name evidence="1" type="ORF">EVAR_34348_1</name>
</gene>
<name>A0A4C1VCM3_EUMVA</name>